<evidence type="ECO:0000256" key="5">
    <source>
        <dbReference type="ARBA" id="ARBA00022490"/>
    </source>
</evidence>
<name>F1Z9W6_9SPHN</name>
<sequence>MADTFDVIVLGSGPGGYVAAIRAAQLGLKTAIVERENLGGICLNWGCIPTKALLRSAEVFHQMQHAKAYGLAADNVRADLGAVVARSRGVAKQLNQGVTHLMKKNKISVFMGTGVLKGPGKLEVTGDKGVEVLSAKHIVVATGARARDLPFAKADGNRVWTYRHAMTPKEMPTKLLVIGSGAIGIEFASFYNDMGAKVTVVEMMDRVVPVEDADVSAFVEKALTKQGMTILTGAGVEAIDVGATGVKAKIKGKDGKVVEDTFSHVIVAVGIVANTENIGLESVGVATERGIIAIDPYGRTSAKGIWAIGDVTPGPWLAHKASHEGVTVAEAIAAELGNKDVHPHAMDRRNIPGCTYCHPQIASVGLTEAKAKEAGYTVRVGMFPFIGNGKAIALGEPEGFVKTVFDAKTGELLGAHMVGAEVTEMIQGFVVGKQLETTEAELMQTVFPHPTISEAMHESVLGAYGRAIHI</sequence>
<comment type="subcellular location">
    <subcellularLocation>
        <location evidence="1">Cytoplasm</location>
    </subcellularLocation>
</comment>
<feature type="binding site" evidence="14">
    <location>
        <position position="51"/>
    </location>
    <ligand>
        <name>FAD</name>
        <dbReference type="ChEBI" id="CHEBI:57692"/>
    </ligand>
</feature>
<evidence type="ECO:0000256" key="16">
    <source>
        <dbReference type="RuleBase" id="RU003692"/>
    </source>
</evidence>
<keyword evidence="7 14" id="KW-0274">FAD</keyword>
<comment type="caution">
    <text evidence="19">The sequence shown here is derived from an EMBL/GenBank/DDBJ whole genome shotgun (WGS) entry which is preliminary data.</text>
</comment>
<dbReference type="SUPFAM" id="SSF55424">
    <property type="entry name" value="FAD/NAD-linked reductases, dimerisation (C-terminal) domain"/>
    <property type="match status" value="1"/>
</dbReference>
<dbReference type="EMBL" id="AEWJ01000041">
    <property type="protein sequence ID" value="EGD58626.1"/>
    <property type="molecule type" value="Genomic_DNA"/>
</dbReference>
<dbReference type="PRINTS" id="PR00368">
    <property type="entry name" value="FADPNR"/>
</dbReference>
<feature type="binding site" evidence="14">
    <location>
        <position position="310"/>
    </location>
    <ligand>
        <name>FAD</name>
        <dbReference type="ChEBI" id="CHEBI:57692"/>
    </ligand>
</feature>
<feature type="binding site" evidence="14">
    <location>
        <position position="114"/>
    </location>
    <ligand>
        <name>FAD</name>
        <dbReference type="ChEBI" id="CHEBI:57692"/>
    </ligand>
</feature>
<dbReference type="STRING" id="983920.Y88_0683"/>
<feature type="disulfide bond" description="Redox-active" evidence="15">
    <location>
        <begin position="42"/>
        <end position="47"/>
    </location>
</feature>
<evidence type="ECO:0000256" key="1">
    <source>
        <dbReference type="ARBA" id="ARBA00004496"/>
    </source>
</evidence>
<keyword evidence="5" id="KW-0963">Cytoplasm</keyword>
<comment type="cofactor">
    <cofactor evidence="14 16">
        <name>FAD</name>
        <dbReference type="ChEBI" id="CHEBI:57692"/>
    </cofactor>
    <text evidence="14 16">Binds 1 FAD per subunit.</text>
</comment>
<dbReference type="InterPro" id="IPR036188">
    <property type="entry name" value="FAD/NAD-bd_sf"/>
</dbReference>
<evidence type="ECO:0000259" key="17">
    <source>
        <dbReference type="Pfam" id="PF02852"/>
    </source>
</evidence>
<feature type="binding site" evidence="14">
    <location>
        <position position="202"/>
    </location>
    <ligand>
        <name>NAD(+)</name>
        <dbReference type="ChEBI" id="CHEBI:57540"/>
    </ligand>
</feature>
<dbReference type="NCBIfam" id="TIGR01350">
    <property type="entry name" value="lipoamide_DH"/>
    <property type="match status" value="1"/>
</dbReference>
<dbReference type="InterPro" id="IPR006258">
    <property type="entry name" value="Lipoamide_DH"/>
</dbReference>
<comment type="miscellaneous">
    <text evidence="16">The active site is a redox-active disulfide bond.</text>
</comment>
<keyword evidence="20" id="KW-1185">Reference proteome</keyword>
<evidence type="ECO:0000256" key="13">
    <source>
        <dbReference type="PIRSR" id="PIRSR000350-2"/>
    </source>
</evidence>
<dbReference type="Proteomes" id="UP000004728">
    <property type="component" value="Unassembled WGS sequence"/>
</dbReference>
<protein>
    <recommendedName>
        <fullName evidence="4 16">Dihydrolipoyl dehydrogenase</fullName>
        <ecNumber evidence="3 16">1.8.1.4</ecNumber>
    </recommendedName>
</protein>
<feature type="binding site" evidence="14">
    <location>
        <position position="270"/>
    </location>
    <ligand>
        <name>NAD(+)</name>
        <dbReference type="ChEBI" id="CHEBI:57540"/>
    </ligand>
</feature>
<dbReference type="PANTHER" id="PTHR22912:SF217">
    <property type="entry name" value="DIHYDROLIPOYL DEHYDROGENASE"/>
    <property type="match status" value="1"/>
</dbReference>
<dbReference type="EC" id="1.8.1.4" evidence="3 16"/>
<dbReference type="GO" id="GO:0004148">
    <property type="term" value="F:dihydrolipoyl dehydrogenase (NADH) activity"/>
    <property type="evidence" value="ECO:0007669"/>
    <property type="project" value="UniProtKB-EC"/>
</dbReference>
<evidence type="ECO:0000259" key="18">
    <source>
        <dbReference type="Pfam" id="PF07992"/>
    </source>
</evidence>
<organism evidence="19 20">
    <name type="scientific">Novosphingobium nitrogenifigens DSM 19370</name>
    <dbReference type="NCBI Taxonomy" id="983920"/>
    <lineage>
        <taxon>Bacteria</taxon>
        <taxon>Pseudomonadati</taxon>
        <taxon>Pseudomonadota</taxon>
        <taxon>Alphaproteobacteria</taxon>
        <taxon>Sphingomonadales</taxon>
        <taxon>Sphingomonadaceae</taxon>
        <taxon>Novosphingobium</taxon>
    </lineage>
</organism>
<evidence type="ECO:0000313" key="20">
    <source>
        <dbReference type="Proteomes" id="UP000004728"/>
    </source>
</evidence>
<reference evidence="19 20" key="1">
    <citation type="journal article" date="2012" name="J. Bacteriol.">
        <title>Draft Genome Sequence of Novosphingobium nitrogenifigens Y88T.</title>
        <authorList>
            <person name="Strabala T.J."/>
            <person name="Macdonald L."/>
            <person name="Liu V."/>
            <person name="Smit A.M."/>
        </authorList>
    </citation>
    <scope>NUCLEOTIDE SEQUENCE [LARGE SCALE GENOMIC DNA]</scope>
    <source>
        <strain evidence="19 20">DSM 19370</strain>
    </source>
</reference>
<feature type="domain" description="Pyridine nucleotide-disulphide oxidoreductase dimerisation" evidence="17">
    <location>
        <begin position="351"/>
        <end position="459"/>
    </location>
</feature>
<evidence type="ECO:0000256" key="6">
    <source>
        <dbReference type="ARBA" id="ARBA00022630"/>
    </source>
</evidence>
<gene>
    <name evidence="19" type="ORF">Y88_0683</name>
</gene>
<dbReference type="InterPro" id="IPR004099">
    <property type="entry name" value="Pyr_nucl-diS_OxRdtase_dimer"/>
</dbReference>
<evidence type="ECO:0000256" key="7">
    <source>
        <dbReference type="ARBA" id="ARBA00022827"/>
    </source>
</evidence>
<dbReference type="Pfam" id="PF02852">
    <property type="entry name" value="Pyr_redox_dim"/>
    <property type="match status" value="1"/>
</dbReference>
<dbReference type="SUPFAM" id="SSF51905">
    <property type="entry name" value="FAD/NAD(P)-binding domain"/>
    <property type="match status" value="1"/>
</dbReference>
<keyword evidence="14" id="KW-0547">Nucleotide-binding</keyword>
<dbReference type="PROSITE" id="PS00076">
    <property type="entry name" value="PYRIDINE_REDOX_1"/>
    <property type="match status" value="1"/>
</dbReference>
<comment type="similarity">
    <text evidence="2 16">Belongs to the class-I pyridine nucleotide-disulfide oxidoreductase family.</text>
</comment>
<evidence type="ECO:0000256" key="2">
    <source>
        <dbReference type="ARBA" id="ARBA00007532"/>
    </source>
</evidence>
<dbReference type="GO" id="GO:0005737">
    <property type="term" value="C:cytoplasm"/>
    <property type="evidence" value="ECO:0007669"/>
    <property type="project" value="UniProtKB-SubCell"/>
</dbReference>
<comment type="catalytic activity">
    <reaction evidence="12 16">
        <text>N(6)-[(R)-dihydrolipoyl]-L-lysyl-[protein] + NAD(+) = N(6)-[(R)-lipoyl]-L-lysyl-[protein] + NADH + H(+)</text>
        <dbReference type="Rhea" id="RHEA:15045"/>
        <dbReference type="Rhea" id="RHEA-COMP:10474"/>
        <dbReference type="Rhea" id="RHEA-COMP:10475"/>
        <dbReference type="ChEBI" id="CHEBI:15378"/>
        <dbReference type="ChEBI" id="CHEBI:57540"/>
        <dbReference type="ChEBI" id="CHEBI:57945"/>
        <dbReference type="ChEBI" id="CHEBI:83099"/>
        <dbReference type="ChEBI" id="CHEBI:83100"/>
        <dbReference type="EC" id="1.8.1.4"/>
    </reaction>
</comment>
<feature type="domain" description="FAD/NAD(P)-binding" evidence="18">
    <location>
        <begin position="5"/>
        <end position="325"/>
    </location>
</feature>
<keyword evidence="6 16" id="KW-0285">Flavoprotein</keyword>
<dbReference type="Gene3D" id="3.50.50.60">
    <property type="entry name" value="FAD/NAD(P)-binding domain"/>
    <property type="match status" value="2"/>
</dbReference>
<proteinExistence type="inferred from homology"/>
<evidence type="ECO:0000256" key="14">
    <source>
        <dbReference type="PIRSR" id="PIRSR000350-3"/>
    </source>
</evidence>
<keyword evidence="11 16" id="KW-0676">Redox-active center</keyword>
<dbReference type="PRINTS" id="PR00411">
    <property type="entry name" value="PNDRDTASEI"/>
</dbReference>
<evidence type="ECO:0000313" key="19">
    <source>
        <dbReference type="EMBL" id="EGD58626.1"/>
    </source>
</evidence>
<feature type="active site" description="Proton acceptor" evidence="13">
    <location>
        <position position="449"/>
    </location>
</feature>
<dbReference type="InParanoid" id="F1Z9W6"/>
<dbReference type="Pfam" id="PF07992">
    <property type="entry name" value="Pyr_redox_2"/>
    <property type="match status" value="1"/>
</dbReference>
<dbReference type="PANTHER" id="PTHR22912">
    <property type="entry name" value="DISULFIDE OXIDOREDUCTASE"/>
    <property type="match status" value="1"/>
</dbReference>
<dbReference type="AlphaFoldDB" id="F1Z9W6"/>
<evidence type="ECO:0000256" key="4">
    <source>
        <dbReference type="ARBA" id="ARBA00016961"/>
    </source>
</evidence>
<dbReference type="InterPro" id="IPR012999">
    <property type="entry name" value="Pyr_OxRdtase_I_AS"/>
</dbReference>
<dbReference type="GO" id="GO:0050660">
    <property type="term" value="F:flavin adenine dinucleotide binding"/>
    <property type="evidence" value="ECO:0007669"/>
    <property type="project" value="InterPro"/>
</dbReference>
<feature type="binding site" evidence="14">
    <location>
        <begin position="179"/>
        <end position="186"/>
    </location>
    <ligand>
        <name>NAD(+)</name>
        <dbReference type="ChEBI" id="CHEBI:57540"/>
    </ligand>
</feature>
<dbReference type="InterPro" id="IPR023753">
    <property type="entry name" value="FAD/NAD-binding_dom"/>
</dbReference>
<keyword evidence="9 14" id="KW-0520">NAD</keyword>
<dbReference type="RefSeq" id="WP_008066481.1">
    <property type="nucleotide sequence ID" value="NZ_AQWK01000002.1"/>
</dbReference>
<dbReference type="PIRSF" id="PIRSF000350">
    <property type="entry name" value="Mercury_reductase_MerA"/>
    <property type="match status" value="1"/>
</dbReference>
<dbReference type="InterPro" id="IPR050151">
    <property type="entry name" value="Class-I_Pyr_Nuc-Dis_Oxidored"/>
</dbReference>
<evidence type="ECO:0000256" key="3">
    <source>
        <dbReference type="ARBA" id="ARBA00012608"/>
    </source>
</evidence>
<keyword evidence="8 16" id="KW-0560">Oxidoreductase</keyword>
<dbReference type="OrthoDB" id="7495837at2"/>
<dbReference type="InterPro" id="IPR016156">
    <property type="entry name" value="FAD/NAD-linked_Rdtase_dimer_sf"/>
</dbReference>
<keyword evidence="10" id="KW-1015">Disulfide bond</keyword>
<evidence type="ECO:0000256" key="11">
    <source>
        <dbReference type="ARBA" id="ARBA00023284"/>
    </source>
</evidence>
<dbReference type="GO" id="GO:0006103">
    <property type="term" value="P:2-oxoglutarate metabolic process"/>
    <property type="evidence" value="ECO:0007669"/>
    <property type="project" value="TreeGrafter"/>
</dbReference>
<dbReference type="FunFam" id="3.30.390.30:FF:000001">
    <property type="entry name" value="Dihydrolipoyl dehydrogenase"/>
    <property type="match status" value="1"/>
</dbReference>
<dbReference type="Gene3D" id="3.30.390.30">
    <property type="match status" value="1"/>
</dbReference>
<evidence type="ECO:0000256" key="12">
    <source>
        <dbReference type="ARBA" id="ARBA00049187"/>
    </source>
</evidence>
<dbReference type="HOGENOM" id="CLU_016755_0_2_5"/>
<accession>F1Z9W6</accession>
<evidence type="ECO:0000256" key="8">
    <source>
        <dbReference type="ARBA" id="ARBA00023002"/>
    </source>
</evidence>
<dbReference type="InterPro" id="IPR001100">
    <property type="entry name" value="Pyr_nuc-diS_OxRdtase"/>
</dbReference>
<evidence type="ECO:0000256" key="15">
    <source>
        <dbReference type="PIRSR" id="PIRSR000350-4"/>
    </source>
</evidence>
<evidence type="ECO:0000256" key="9">
    <source>
        <dbReference type="ARBA" id="ARBA00023027"/>
    </source>
</evidence>
<evidence type="ECO:0000256" key="10">
    <source>
        <dbReference type="ARBA" id="ARBA00023157"/>
    </source>
</evidence>
<dbReference type="eggNOG" id="COG1249">
    <property type="taxonomic scope" value="Bacteria"/>
</dbReference>